<evidence type="ECO:0000313" key="4">
    <source>
        <dbReference type="EMBL" id="GKV17952.1"/>
    </source>
</evidence>
<dbReference type="PANTHER" id="PTHR34045:SF11">
    <property type="entry name" value="PH DOMAIN-CONTAINING PROTEIN"/>
    <property type="match status" value="1"/>
</dbReference>
<dbReference type="GO" id="GO:0009630">
    <property type="term" value="P:gravitropism"/>
    <property type="evidence" value="ECO:0007669"/>
    <property type="project" value="InterPro"/>
</dbReference>
<dbReference type="PANTHER" id="PTHR34045">
    <property type="entry name" value="OS03G0406300 PROTEIN"/>
    <property type="match status" value="1"/>
</dbReference>
<feature type="region of interest" description="Disordered" evidence="3">
    <location>
        <begin position="1"/>
        <end position="28"/>
    </location>
</feature>
<keyword evidence="5" id="KW-1185">Reference proteome</keyword>
<accession>A0AAV5JW65</accession>
<dbReference type="Proteomes" id="UP001054252">
    <property type="component" value="Unassembled WGS sequence"/>
</dbReference>
<comment type="caution">
    <text evidence="4">The sequence shown here is derived from an EMBL/GenBank/DDBJ whole genome shotgun (WGS) entry which is preliminary data.</text>
</comment>
<organism evidence="4 5">
    <name type="scientific">Rubroshorea leprosula</name>
    <dbReference type="NCBI Taxonomy" id="152421"/>
    <lineage>
        <taxon>Eukaryota</taxon>
        <taxon>Viridiplantae</taxon>
        <taxon>Streptophyta</taxon>
        <taxon>Embryophyta</taxon>
        <taxon>Tracheophyta</taxon>
        <taxon>Spermatophyta</taxon>
        <taxon>Magnoliopsida</taxon>
        <taxon>eudicotyledons</taxon>
        <taxon>Gunneridae</taxon>
        <taxon>Pentapetalae</taxon>
        <taxon>rosids</taxon>
        <taxon>malvids</taxon>
        <taxon>Malvales</taxon>
        <taxon>Dipterocarpaceae</taxon>
        <taxon>Rubroshorea</taxon>
    </lineage>
</organism>
<comment type="similarity">
    <text evidence="2">Belongs to the LAZY family.</text>
</comment>
<dbReference type="InterPro" id="IPR044683">
    <property type="entry name" value="LAZY"/>
</dbReference>
<dbReference type="AlphaFoldDB" id="A0AAV5JW65"/>
<dbReference type="GO" id="GO:0040008">
    <property type="term" value="P:regulation of growth"/>
    <property type="evidence" value="ECO:0007669"/>
    <property type="project" value="InterPro"/>
</dbReference>
<keyword evidence="1" id="KW-0341">Growth regulation</keyword>
<evidence type="ECO:0000313" key="5">
    <source>
        <dbReference type="Proteomes" id="UP001054252"/>
    </source>
</evidence>
<protein>
    <submittedName>
        <fullName evidence="4">Uncharacterized protein</fullName>
    </submittedName>
</protein>
<evidence type="ECO:0000256" key="3">
    <source>
        <dbReference type="SAM" id="MobiDB-lite"/>
    </source>
</evidence>
<name>A0AAV5JW65_9ROSI</name>
<evidence type="ECO:0000256" key="2">
    <source>
        <dbReference type="ARBA" id="ARBA00024198"/>
    </source>
</evidence>
<evidence type="ECO:0000256" key="1">
    <source>
        <dbReference type="ARBA" id="ARBA00022604"/>
    </source>
</evidence>
<gene>
    <name evidence="4" type="ORF">SLEP1_g28397</name>
</gene>
<sequence>MGILSWMQDKLNGGQGSKKSDSVPENNHIQEQCKEELSEWPQGLLLAIGTFGNNKLKEETNNLHQNPPSPRDHLQDLKPEEAVKIQKELSLILQAEAAGESVVFNRGKDICLDHTKSSIGKTSITFLLKKMLVCRNGFSPAPMPSPRDLISNQSRMERMLRAILNNKIYPQSSASTKRISAKYLESTNMLKSADNQYEKIDHYKVHDGSTWVKTDSEYIVLEI</sequence>
<dbReference type="EMBL" id="BPVZ01000049">
    <property type="protein sequence ID" value="GKV17952.1"/>
    <property type="molecule type" value="Genomic_DNA"/>
</dbReference>
<proteinExistence type="inferred from homology"/>
<reference evidence="4 5" key="1">
    <citation type="journal article" date="2021" name="Commun. Biol.">
        <title>The genome of Shorea leprosula (Dipterocarpaceae) highlights the ecological relevance of drought in aseasonal tropical rainforests.</title>
        <authorList>
            <person name="Ng K.K.S."/>
            <person name="Kobayashi M.J."/>
            <person name="Fawcett J.A."/>
            <person name="Hatakeyama M."/>
            <person name="Paape T."/>
            <person name="Ng C.H."/>
            <person name="Ang C.C."/>
            <person name="Tnah L.H."/>
            <person name="Lee C.T."/>
            <person name="Nishiyama T."/>
            <person name="Sese J."/>
            <person name="O'Brien M.J."/>
            <person name="Copetti D."/>
            <person name="Mohd Noor M.I."/>
            <person name="Ong R.C."/>
            <person name="Putra M."/>
            <person name="Sireger I.Z."/>
            <person name="Indrioko S."/>
            <person name="Kosugi Y."/>
            <person name="Izuno A."/>
            <person name="Isagi Y."/>
            <person name="Lee S.L."/>
            <person name="Shimizu K.K."/>
        </authorList>
    </citation>
    <scope>NUCLEOTIDE SEQUENCE [LARGE SCALE GENOMIC DNA]</scope>
    <source>
        <strain evidence="4">214</strain>
    </source>
</reference>